<dbReference type="AlphaFoldDB" id="A0A7V8J4C5"/>
<comment type="caution">
    <text evidence="1">The sequence shown here is derived from an EMBL/GenBank/DDBJ whole genome shotgun (WGS) entry which is preliminary data.</text>
</comment>
<evidence type="ECO:0000313" key="2">
    <source>
        <dbReference type="Proteomes" id="UP000442695"/>
    </source>
</evidence>
<dbReference type="Proteomes" id="UP000442695">
    <property type="component" value="Unassembled WGS sequence"/>
</dbReference>
<dbReference type="RefSeq" id="WP_156859058.1">
    <property type="nucleotide sequence ID" value="NZ_WOWR01000015.1"/>
</dbReference>
<sequence>MPITSTKATEAQRAWLKQYEDKTGFEPMHQDELDSGEMTFAAVAQGNIDWFEAWAAEAHLAIQKNNPATEGEDDSHADG</sequence>
<gene>
    <name evidence="1" type="ORF">GN299_13810</name>
</gene>
<name>A0A7V8J4C5_PSEPU</name>
<dbReference type="EMBL" id="WOWR01000015">
    <property type="protein sequence ID" value="KAF0254326.1"/>
    <property type="molecule type" value="Genomic_DNA"/>
</dbReference>
<proteinExistence type="predicted"/>
<accession>A0A7V8J4C5</accession>
<protein>
    <submittedName>
        <fullName evidence="1">Uncharacterized protein</fullName>
    </submittedName>
</protein>
<reference evidence="1 2" key="1">
    <citation type="submission" date="2019-12" db="EMBL/GenBank/DDBJ databases">
        <authorList>
            <person name="Woiski C."/>
        </authorList>
    </citation>
    <scope>NUCLEOTIDE SEQUENCE [LARGE SCALE GENOMIC DNA]</scope>
    <source>
        <strain evidence="1 2">BOE100</strain>
    </source>
</reference>
<evidence type="ECO:0000313" key="1">
    <source>
        <dbReference type="EMBL" id="KAF0254326.1"/>
    </source>
</evidence>
<organism evidence="1 2">
    <name type="scientific">Pseudomonas putida</name>
    <name type="common">Arthrobacter siderocapsulatus</name>
    <dbReference type="NCBI Taxonomy" id="303"/>
    <lineage>
        <taxon>Bacteria</taxon>
        <taxon>Pseudomonadati</taxon>
        <taxon>Pseudomonadota</taxon>
        <taxon>Gammaproteobacteria</taxon>
        <taxon>Pseudomonadales</taxon>
        <taxon>Pseudomonadaceae</taxon>
        <taxon>Pseudomonas</taxon>
    </lineage>
</organism>